<dbReference type="GO" id="GO:0071555">
    <property type="term" value="P:cell wall organization"/>
    <property type="evidence" value="ECO:0007669"/>
    <property type="project" value="TreeGrafter"/>
</dbReference>
<dbReference type="PANTHER" id="PTHR30627:SF1">
    <property type="entry name" value="PEPTIDOGLYCAN D,D-TRANSPEPTIDASE FTSI"/>
    <property type="match status" value="1"/>
</dbReference>
<evidence type="ECO:0000256" key="1">
    <source>
        <dbReference type="ARBA" id="ARBA00004370"/>
    </source>
</evidence>
<dbReference type="PANTHER" id="PTHR30627">
    <property type="entry name" value="PEPTIDOGLYCAN D,D-TRANSPEPTIDASE"/>
    <property type="match status" value="1"/>
</dbReference>
<proteinExistence type="inferred from homology"/>
<dbReference type="Pfam" id="PF03793">
    <property type="entry name" value="PASTA"/>
    <property type="match status" value="1"/>
</dbReference>
<evidence type="ECO:0000313" key="10">
    <source>
        <dbReference type="Proteomes" id="UP000321555"/>
    </source>
</evidence>
<evidence type="ECO:0000256" key="4">
    <source>
        <dbReference type="ARBA" id="ARBA00012448"/>
    </source>
</evidence>
<keyword evidence="7" id="KW-1133">Transmembrane helix</keyword>
<dbReference type="InterPro" id="IPR005543">
    <property type="entry name" value="PASTA_dom"/>
</dbReference>
<dbReference type="Gene3D" id="3.90.1310.10">
    <property type="entry name" value="Penicillin-binding protein 2a (Domain 2)"/>
    <property type="match status" value="1"/>
</dbReference>
<dbReference type="InterPro" id="IPR011927">
    <property type="entry name" value="SpoVD_pbp"/>
</dbReference>
<comment type="similarity">
    <text evidence="3">Belongs to the transpeptidase family.</text>
</comment>
<dbReference type="InterPro" id="IPR050515">
    <property type="entry name" value="Beta-lactam/transpept"/>
</dbReference>
<dbReference type="SUPFAM" id="SSF54184">
    <property type="entry name" value="Penicillin-binding protein 2x (pbp-2x), c-terminal domain"/>
    <property type="match status" value="1"/>
</dbReference>
<keyword evidence="10" id="KW-1185">Reference proteome</keyword>
<evidence type="ECO:0000256" key="6">
    <source>
        <dbReference type="ARBA" id="ARBA00034000"/>
    </source>
</evidence>
<dbReference type="PROSITE" id="PS51178">
    <property type="entry name" value="PASTA"/>
    <property type="match status" value="1"/>
</dbReference>
<dbReference type="NCBIfam" id="TIGR02214">
    <property type="entry name" value="spoVD_pbp"/>
    <property type="match status" value="1"/>
</dbReference>
<dbReference type="Pfam" id="PF03717">
    <property type="entry name" value="PBP_dimer"/>
    <property type="match status" value="1"/>
</dbReference>
<name>A0A5B8Z322_CYTDA</name>
<evidence type="ECO:0000259" key="8">
    <source>
        <dbReference type="PROSITE" id="PS51178"/>
    </source>
</evidence>
<protein>
    <recommendedName>
        <fullName evidence="4">serine-type D-Ala-D-Ala carboxypeptidase</fullName>
        <ecNumber evidence="4">3.4.16.4</ecNumber>
    </recommendedName>
</protein>
<accession>A0A5B8Z322</accession>
<evidence type="ECO:0000256" key="7">
    <source>
        <dbReference type="SAM" id="Phobius"/>
    </source>
</evidence>
<dbReference type="GO" id="GO:0005886">
    <property type="term" value="C:plasma membrane"/>
    <property type="evidence" value="ECO:0007669"/>
    <property type="project" value="TreeGrafter"/>
</dbReference>
<dbReference type="SMART" id="SM00740">
    <property type="entry name" value="PASTA"/>
    <property type="match status" value="1"/>
</dbReference>
<dbReference type="InterPro" id="IPR001460">
    <property type="entry name" value="PCN-bd_Tpept"/>
</dbReference>
<dbReference type="STRING" id="1742359.GCA_001439625_00313"/>
<feature type="transmembrane region" description="Helical" evidence="7">
    <location>
        <begin position="12"/>
        <end position="32"/>
    </location>
</feature>
<evidence type="ECO:0000256" key="5">
    <source>
        <dbReference type="ARBA" id="ARBA00023136"/>
    </source>
</evidence>
<dbReference type="InterPro" id="IPR012338">
    <property type="entry name" value="Beta-lactam/transpept-like"/>
</dbReference>
<organism evidence="9 10">
    <name type="scientific">Cytobacillus dafuensis</name>
    <name type="common">Bacillus dafuensis</name>
    <dbReference type="NCBI Taxonomy" id="1742359"/>
    <lineage>
        <taxon>Bacteria</taxon>
        <taxon>Bacillati</taxon>
        <taxon>Bacillota</taxon>
        <taxon>Bacilli</taxon>
        <taxon>Bacillales</taxon>
        <taxon>Bacillaceae</taxon>
        <taxon>Cytobacillus</taxon>
    </lineage>
</organism>
<dbReference type="EC" id="3.4.16.4" evidence="4"/>
<dbReference type="InterPro" id="IPR036138">
    <property type="entry name" value="PBP_dimer_sf"/>
</dbReference>
<dbReference type="GO" id="GO:0009002">
    <property type="term" value="F:serine-type D-Ala-D-Ala carboxypeptidase activity"/>
    <property type="evidence" value="ECO:0007669"/>
    <property type="project" value="UniProtKB-EC"/>
</dbReference>
<comment type="catalytic activity">
    <reaction evidence="6">
        <text>Preferential cleavage: (Ac)2-L-Lys-D-Ala-|-D-Ala. Also transpeptidation of peptidyl-alanyl moieties that are N-acyl substituents of D-alanine.</text>
        <dbReference type="EC" id="3.4.16.4"/>
    </reaction>
</comment>
<dbReference type="EMBL" id="CP042593">
    <property type="protein sequence ID" value="QED47445.1"/>
    <property type="molecule type" value="Genomic_DNA"/>
</dbReference>
<comment type="subcellular location">
    <subcellularLocation>
        <location evidence="1">Membrane</location>
    </subcellularLocation>
</comment>
<dbReference type="InterPro" id="IPR005311">
    <property type="entry name" value="PBP_dimer"/>
</dbReference>
<keyword evidence="7" id="KW-0812">Transmembrane</keyword>
<dbReference type="KEGG" id="bda:FSZ17_09360"/>
<evidence type="ECO:0000256" key="2">
    <source>
        <dbReference type="ARBA" id="ARBA00004752"/>
    </source>
</evidence>
<comment type="pathway">
    <text evidence="2">Cell wall biogenesis; peptidoglycan biosynthesis.</text>
</comment>
<evidence type="ECO:0000313" key="9">
    <source>
        <dbReference type="EMBL" id="QED47445.1"/>
    </source>
</evidence>
<dbReference type="Gene3D" id="3.40.710.10">
    <property type="entry name" value="DD-peptidase/beta-lactamase superfamily"/>
    <property type="match status" value="1"/>
</dbReference>
<dbReference type="UniPathway" id="UPA00219"/>
<dbReference type="Pfam" id="PF00905">
    <property type="entry name" value="Transpeptidase"/>
    <property type="match status" value="1"/>
</dbReference>
<dbReference type="SUPFAM" id="SSF56519">
    <property type="entry name" value="Penicillin binding protein dimerisation domain"/>
    <property type="match status" value="1"/>
</dbReference>
<keyword evidence="5 7" id="KW-0472">Membrane</keyword>
<dbReference type="GO" id="GO:0008658">
    <property type="term" value="F:penicillin binding"/>
    <property type="evidence" value="ECO:0007669"/>
    <property type="project" value="InterPro"/>
</dbReference>
<reference evidence="10" key="1">
    <citation type="submission" date="2019-08" db="EMBL/GenBank/DDBJ databases">
        <authorList>
            <person name="Zheng X."/>
        </authorList>
    </citation>
    <scope>NUCLEOTIDE SEQUENCE [LARGE SCALE GENOMIC DNA]</scope>
    <source>
        <strain evidence="10">FJAT-25496</strain>
    </source>
</reference>
<dbReference type="AlphaFoldDB" id="A0A5B8Z322"/>
<dbReference type="SUPFAM" id="SSF56601">
    <property type="entry name" value="beta-lactamase/transpeptidase-like"/>
    <property type="match status" value="1"/>
</dbReference>
<dbReference type="GO" id="GO:0009252">
    <property type="term" value="P:peptidoglycan biosynthetic process"/>
    <property type="evidence" value="ECO:0007669"/>
    <property type="project" value="UniProtKB-UniPathway"/>
</dbReference>
<gene>
    <name evidence="9" type="ORF">FSZ17_09360</name>
</gene>
<dbReference type="OrthoDB" id="9804124at2"/>
<sequence length="638" mass="69786">MRVSNVTVRKRLTVALVVGILIFFVIDIRLGYVQFFLGNTLTDGAKELWSRDIPFEPERGEIVDRNGVPLATNISAPTVYVVPRQVKDPDGTAEKLAALLNTSKEQVKKEITQNESSVRLKKGRKISHEKAKELRAMNLKGVYIAEDSKRHYPFGSYLSHVLGFAGIDNQGLMGLELYYDKELKGKQGSVKFYANAKGERMNDMADDYEPPVDGMDLKLTIDSKVQTIMERVLDIAQADYNPDGIIAIAMNPNNGEILAMSSRPTFDPAKFGDAAPEIYNRNLPIWSTFEPGSTFKIITLAAALEEGKVDLKKDHFHDPGFVKVGGARLRCWKKGGHGSQSFLEVVQNSCNPGFVELGERLGKETLFKYIRDFGFGEKTGIDLQGEGTGILFNLDRVGPVEQATTAFGQGVSVTPIQQVAAISAAVNGGTLYTPYVAKELIDPKTGEIVMRKTPSAKRKVISKETSDQIRSALESVVAQGTGGKAFIDGYRVGGKTGTAQKAQGGRYLENNHIVSFIGFAPADDPQLVVYVAVDNPKGTPQFGGTVAAPIVGNIMEDSLRSMGIQPRKGQIEKKLRWPDVPLIEVPDLVGITKKELGELYINLKIDASGEGNTVVKQTPEPGIKLKEGSTIRLYFDNE</sequence>
<evidence type="ECO:0000256" key="3">
    <source>
        <dbReference type="ARBA" id="ARBA00007171"/>
    </source>
</evidence>
<dbReference type="Proteomes" id="UP000321555">
    <property type="component" value="Chromosome"/>
</dbReference>
<feature type="domain" description="PASTA" evidence="8">
    <location>
        <begin position="579"/>
        <end position="637"/>
    </location>
</feature>
<dbReference type="RefSeq" id="WP_057769656.1">
    <property type="nucleotide sequence ID" value="NZ_CP042593.1"/>
</dbReference>
<dbReference type="Gene3D" id="3.30.450.330">
    <property type="match status" value="1"/>
</dbReference>
<dbReference type="CDD" id="cd06573">
    <property type="entry name" value="PASTA"/>
    <property type="match status" value="1"/>
</dbReference>